<dbReference type="RefSeq" id="WP_013549521.1">
    <property type="nucleotide sequence ID" value="NC_014934.1"/>
</dbReference>
<dbReference type="Proteomes" id="UP000008634">
    <property type="component" value="Chromosome"/>
</dbReference>
<gene>
    <name evidence="1" type="ordered locus">Celal_0693</name>
</gene>
<accession>E6XDB8</accession>
<dbReference type="EMBL" id="CP002453">
    <property type="protein sequence ID" value="ADV48031.1"/>
    <property type="molecule type" value="Genomic_DNA"/>
</dbReference>
<keyword evidence="2" id="KW-1185">Reference proteome</keyword>
<organism evidence="1 2">
    <name type="scientific">Cellulophaga algicola (strain DSM 14237 / IC166 / ACAM 630)</name>
    <dbReference type="NCBI Taxonomy" id="688270"/>
    <lineage>
        <taxon>Bacteria</taxon>
        <taxon>Pseudomonadati</taxon>
        <taxon>Bacteroidota</taxon>
        <taxon>Flavobacteriia</taxon>
        <taxon>Flavobacteriales</taxon>
        <taxon>Flavobacteriaceae</taxon>
        <taxon>Cellulophaga</taxon>
    </lineage>
</organism>
<protein>
    <submittedName>
        <fullName evidence="1">Uncharacterized protein</fullName>
    </submittedName>
</protein>
<dbReference type="AlphaFoldDB" id="E6XDB8"/>
<evidence type="ECO:0000313" key="2">
    <source>
        <dbReference type="Proteomes" id="UP000008634"/>
    </source>
</evidence>
<sequence>MGYLADIYIIKKTRSKKIVIDFLNHFLPNRKENGEEYWIPEYSDNPTYEFDNANDLMSFLEINKNYSNRIYWKNTDERNPNKHGMIFYLKDGTTIFGISRNADMSGNMNTANEDQCLIEMKKYFNTNLGYIHYENPPVDNYQEFLDILNKLEK</sequence>
<dbReference type="KEGG" id="cao:Celal_0693"/>
<name>E6XDB8_CELAD</name>
<dbReference type="HOGENOM" id="CLU_1710581_0_0_10"/>
<reference evidence="1 2" key="1">
    <citation type="journal article" date="2010" name="Stand. Genomic Sci.">
        <title>Complete genome sequence of Cellulophaga algicola type strain (IC166).</title>
        <authorList>
            <person name="Abt B."/>
            <person name="Lu M."/>
            <person name="Misra M."/>
            <person name="Han C."/>
            <person name="Nolan M."/>
            <person name="Lucas S."/>
            <person name="Hammon N."/>
            <person name="Deshpande S."/>
            <person name="Cheng J.F."/>
            <person name="Tapia R."/>
            <person name="Goodwin L."/>
            <person name="Pitluck S."/>
            <person name="Liolios K."/>
            <person name="Pagani I."/>
            <person name="Ivanova N."/>
            <person name="Mavromatis K."/>
            <person name="Ovchinikova G."/>
            <person name="Pati A."/>
            <person name="Chen A."/>
            <person name="Palaniappan K."/>
            <person name="Land M."/>
            <person name="Hauser L."/>
            <person name="Chang Y.J."/>
            <person name="Jeffries C.D."/>
            <person name="Detter J.C."/>
            <person name="Brambilla E."/>
            <person name="Rohde M."/>
            <person name="Tindall B.J."/>
            <person name="Goker M."/>
            <person name="Woyke T."/>
            <person name="Bristow J."/>
            <person name="Eisen J.A."/>
            <person name="Markowitz V."/>
            <person name="Hugenholtz P."/>
            <person name="Kyrpides N.C."/>
            <person name="Klenk H.P."/>
            <person name="Lapidus A."/>
        </authorList>
    </citation>
    <scope>NUCLEOTIDE SEQUENCE [LARGE SCALE GENOMIC DNA]</scope>
    <source>
        <strain evidence="2">DSM 14237 / IC166 / ACAM 630</strain>
    </source>
</reference>
<evidence type="ECO:0000313" key="1">
    <source>
        <dbReference type="EMBL" id="ADV48031.1"/>
    </source>
</evidence>
<dbReference type="eggNOG" id="ENOG5033AMY">
    <property type="taxonomic scope" value="Bacteria"/>
</dbReference>
<proteinExistence type="predicted"/>
<dbReference type="OrthoDB" id="954422at2"/>